<proteinExistence type="predicted"/>
<dbReference type="RefSeq" id="WP_191189095.1">
    <property type="nucleotide sequence ID" value="NZ_JACWMY010000005.1"/>
</dbReference>
<accession>A0ABR7WSD8</accession>
<keyword evidence="3" id="KW-1185">Reference proteome</keyword>
<protein>
    <submittedName>
        <fullName evidence="2">ATP-binding protein</fullName>
    </submittedName>
</protein>
<dbReference type="GO" id="GO:0005524">
    <property type="term" value="F:ATP binding"/>
    <property type="evidence" value="ECO:0007669"/>
    <property type="project" value="UniProtKB-KW"/>
</dbReference>
<feature type="domain" description="Schlafen AlbA-2" evidence="1">
    <location>
        <begin position="18"/>
        <end position="141"/>
    </location>
</feature>
<dbReference type="InterPro" id="IPR038461">
    <property type="entry name" value="Schlafen_AlbA_2_dom_sf"/>
</dbReference>
<name>A0ABR7WSD8_9SPHI</name>
<evidence type="ECO:0000313" key="3">
    <source>
        <dbReference type="Proteomes" id="UP000606600"/>
    </source>
</evidence>
<keyword evidence="2" id="KW-0067">ATP-binding</keyword>
<dbReference type="Pfam" id="PF04326">
    <property type="entry name" value="SLFN_AlbA_2"/>
    <property type="match status" value="1"/>
</dbReference>
<dbReference type="PANTHER" id="PTHR30595:SF6">
    <property type="entry name" value="SCHLAFEN ALBA-2 DOMAIN-CONTAINING PROTEIN"/>
    <property type="match status" value="1"/>
</dbReference>
<gene>
    <name evidence="2" type="ORF">IDJ77_11490</name>
</gene>
<sequence>MLYTQTYLETLIADRVEENLHLDYKAAKALDKANLNKTKDSISKDVAAFANSDGGIIIYGLKEDVSNRHIVSEIDYLERIDISKEWLEQIIQTSIQPRIEGVIIHPIEIDGSKQKVVYVVDVPKSNTAHQSNDQRYYRRHNFNILPMYDYEIRDILNRTKHPLINLMFGIKSTLLGNERVYELTVMAHNEGEVYANYIMCAITIPKRCLLEVNGEVGNSAKTFNLDNTYRDVVDVDLRGMLEPMPIYGPARYVPILAKTVMNLRNEIKLNSNFLEEINLITWVVYADNASPSTGRISFTDIPQHSS</sequence>
<dbReference type="EMBL" id="JACWMY010000005">
    <property type="protein sequence ID" value="MBD1364432.1"/>
    <property type="molecule type" value="Genomic_DNA"/>
</dbReference>
<comment type="caution">
    <text evidence="2">The sequence shown here is derived from an EMBL/GenBank/DDBJ whole genome shotgun (WGS) entry which is preliminary data.</text>
</comment>
<organism evidence="2 3">
    <name type="scientific">Mucilaginibacter pankratovii</name>
    <dbReference type="NCBI Taxonomy" id="2772110"/>
    <lineage>
        <taxon>Bacteria</taxon>
        <taxon>Pseudomonadati</taxon>
        <taxon>Bacteroidota</taxon>
        <taxon>Sphingobacteriia</taxon>
        <taxon>Sphingobacteriales</taxon>
        <taxon>Sphingobacteriaceae</taxon>
        <taxon>Mucilaginibacter</taxon>
    </lineage>
</organism>
<dbReference type="Gene3D" id="3.30.950.30">
    <property type="entry name" value="Schlafen, AAA domain"/>
    <property type="match status" value="1"/>
</dbReference>
<dbReference type="Proteomes" id="UP000606600">
    <property type="component" value="Unassembled WGS sequence"/>
</dbReference>
<keyword evidence="2" id="KW-0547">Nucleotide-binding</keyword>
<dbReference type="PANTHER" id="PTHR30595">
    <property type="entry name" value="GLPR-RELATED TRANSCRIPTIONAL REPRESSOR"/>
    <property type="match status" value="1"/>
</dbReference>
<evidence type="ECO:0000259" key="1">
    <source>
        <dbReference type="Pfam" id="PF04326"/>
    </source>
</evidence>
<reference evidence="2 3" key="1">
    <citation type="submission" date="2020-09" db="EMBL/GenBank/DDBJ databases">
        <title>Novel species of Mucilaginibacter isolated from a glacier on the Tibetan Plateau.</title>
        <authorList>
            <person name="Liu Q."/>
            <person name="Xin Y.-H."/>
        </authorList>
    </citation>
    <scope>NUCLEOTIDE SEQUENCE [LARGE SCALE GENOMIC DNA]</scope>
    <source>
        <strain evidence="2 3">ZT4R22</strain>
    </source>
</reference>
<dbReference type="InterPro" id="IPR007421">
    <property type="entry name" value="Schlafen_AlbA_2_dom"/>
</dbReference>
<evidence type="ECO:0000313" key="2">
    <source>
        <dbReference type="EMBL" id="MBD1364432.1"/>
    </source>
</evidence>